<feature type="transmembrane region" description="Helical" evidence="1">
    <location>
        <begin position="20"/>
        <end position="46"/>
    </location>
</feature>
<sequence>NECKEEEEQFFYTCMQFITMLYFFVIFVLLQLDAIKKMFYIFLYLVQSS</sequence>
<evidence type="ECO:0000256" key="1">
    <source>
        <dbReference type="SAM" id="Phobius"/>
    </source>
</evidence>
<gene>
    <name evidence="2" type="primary">ORF14384</name>
</gene>
<name>A0A0B6Y6J1_9EUPU</name>
<dbReference type="EMBL" id="HACG01004914">
    <property type="protein sequence ID" value="CEK51779.1"/>
    <property type="molecule type" value="Transcribed_RNA"/>
</dbReference>
<evidence type="ECO:0000313" key="2">
    <source>
        <dbReference type="EMBL" id="CEK51779.1"/>
    </source>
</evidence>
<accession>A0A0B6Y6J1</accession>
<dbReference type="AlphaFoldDB" id="A0A0B6Y6J1"/>
<organism evidence="2">
    <name type="scientific">Arion vulgaris</name>
    <dbReference type="NCBI Taxonomy" id="1028688"/>
    <lineage>
        <taxon>Eukaryota</taxon>
        <taxon>Metazoa</taxon>
        <taxon>Spiralia</taxon>
        <taxon>Lophotrochozoa</taxon>
        <taxon>Mollusca</taxon>
        <taxon>Gastropoda</taxon>
        <taxon>Heterobranchia</taxon>
        <taxon>Euthyneura</taxon>
        <taxon>Panpulmonata</taxon>
        <taxon>Eupulmonata</taxon>
        <taxon>Stylommatophora</taxon>
        <taxon>Helicina</taxon>
        <taxon>Arionoidea</taxon>
        <taxon>Arionidae</taxon>
        <taxon>Arion</taxon>
    </lineage>
</organism>
<keyword evidence="1" id="KW-0812">Transmembrane</keyword>
<reference evidence="2" key="1">
    <citation type="submission" date="2014-12" db="EMBL/GenBank/DDBJ databases">
        <title>Insight into the proteome of Arion vulgaris.</title>
        <authorList>
            <person name="Aradska J."/>
            <person name="Bulat T."/>
            <person name="Smidak R."/>
            <person name="Sarate P."/>
            <person name="Gangsoo J."/>
            <person name="Sialana F."/>
            <person name="Bilban M."/>
            <person name="Lubec G."/>
        </authorList>
    </citation>
    <scope>NUCLEOTIDE SEQUENCE</scope>
    <source>
        <tissue evidence="2">Skin</tissue>
    </source>
</reference>
<keyword evidence="1" id="KW-1133">Transmembrane helix</keyword>
<keyword evidence="1" id="KW-0472">Membrane</keyword>
<protein>
    <submittedName>
        <fullName evidence="2">Uncharacterized protein</fullName>
    </submittedName>
</protein>
<proteinExistence type="predicted"/>
<feature type="non-terminal residue" evidence="2">
    <location>
        <position position="1"/>
    </location>
</feature>